<organism evidence="1 2">
    <name type="scientific">Phytohabitans houttuyneae</name>
    <dbReference type="NCBI Taxonomy" id="1076126"/>
    <lineage>
        <taxon>Bacteria</taxon>
        <taxon>Bacillati</taxon>
        <taxon>Actinomycetota</taxon>
        <taxon>Actinomycetes</taxon>
        <taxon>Micromonosporales</taxon>
        <taxon>Micromonosporaceae</taxon>
    </lineage>
</organism>
<dbReference type="AlphaFoldDB" id="A0A6V8KHA5"/>
<proteinExistence type="predicted"/>
<dbReference type="InterPro" id="IPR027417">
    <property type="entry name" value="P-loop_NTPase"/>
</dbReference>
<protein>
    <recommendedName>
        <fullName evidence="3">FtsK domain-containing protein</fullName>
    </recommendedName>
</protein>
<evidence type="ECO:0008006" key="3">
    <source>
        <dbReference type="Google" id="ProtNLM"/>
    </source>
</evidence>
<reference evidence="1 2" key="2">
    <citation type="submission" date="2020-03" db="EMBL/GenBank/DDBJ databases">
        <authorList>
            <person name="Ichikawa N."/>
            <person name="Kimura A."/>
            <person name="Kitahashi Y."/>
            <person name="Uohara A."/>
        </authorList>
    </citation>
    <scope>NUCLEOTIDE SEQUENCE [LARGE SCALE GENOMIC DNA]</scope>
    <source>
        <strain evidence="1 2">NBRC 108639</strain>
    </source>
</reference>
<accession>A0A6V8KHA5</accession>
<evidence type="ECO:0000313" key="1">
    <source>
        <dbReference type="EMBL" id="GFJ81077.1"/>
    </source>
</evidence>
<evidence type="ECO:0000313" key="2">
    <source>
        <dbReference type="Proteomes" id="UP000482800"/>
    </source>
</evidence>
<keyword evidence="2" id="KW-1185">Reference proteome</keyword>
<reference evidence="1 2" key="1">
    <citation type="submission" date="2020-03" db="EMBL/GenBank/DDBJ databases">
        <title>Whole genome shotgun sequence of Phytohabitans houttuyneae NBRC 108639.</title>
        <authorList>
            <person name="Komaki H."/>
            <person name="Tamura T."/>
        </authorList>
    </citation>
    <scope>NUCLEOTIDE SEQUENCE [LARGE SCALE GENOMIC DNA]</scope>
    <source>
        <strain evidence="1 2">NBRC 108639</strain>
    </source>
</reference>
<dbReference type="Gene3D" id="3.40.50.300">
    <property type="entry name" value="P-loop containing nucleotide triphosphate hydrolases"/>
    <property type="match status" value="1"/>
</dbReference>
<dbReference type="Proteomes" id="UP000482800">
    <property type="component" value="Unassembled WGS sequence"/>
</dbReference>
<dbReference type="EMBL" id="BLPF01000002">
    <property type="protein sequence ID" value="GFJ81077.1"/>
    <property type="molecule type" value="Genomic_DNA"/>
</dbReference>
<gene>
    <name evidence="1" type="ORF">Phou_052570</name>
</gene>
<comment type="caution">
    <text evidence="1">The sequence shown here is derived from an EMBL/GenBank/DDBJ whole genome shotgun (WGS) entry which is preliminary data.</text>
</comment>
<sequence length="108" mass="11552">MAVVVDDAELLGDGLAADTLERLTRTARDSGGLVIAAGTTEDLMLQRYRGWLAAMRRARCGLLLNPQSYVDGEVFDIKLSRSTAGGWPPGRALLVRRGALLAVQVPMG</sequence>
<dbReference type="RefSeq" id="WP_173059745.1">
    <property type="nucleotide sequence ID" value="NZ_BLPF01000002.1"/>
</dbReference>
<name>A0A6V8KHA5_9ACTN</name>